<feature type="domain" description="RapZ-like N-terminal" evidence="5">
    <location>
        <begin position="9"/>
        <end position="165"/>
    </location>
</feature>
<keyword evidence="1 4" id="KW-0547">Nucleotide-binding</keyword>
<dbReference type="AlphaFoldDB" id="A0A177E596"/>
<dbReference type="Pfam" id="PF03668">
    <property type="entry name" value="RapZ-like_N"/>
    <property type="match status" value="1"/>
</dbReference>
<dbReference type="GO" id="GO:0005525">
    <property type="term" value="F:GTP binding"/>
    <property type="evidence" value="ECO:0007669"/>
    <property type="project" value="UniProtKB-UniRule"/>
</dbReference>
<feature type="binding site" evidence="4">
    <location>
        <begin position="16"/>
        <end position="23"/>
    </location>
    <ligand>
        <name>ATP</name>
        <dbReference type="ChEBI" id="CHEBI:30616"/>
    </ligand>
</feature>
<keyword evidence="2 4" id="KW-0067">ATP-binding</keyword>
<evidence type="ECO:0000259" key="5">
    <source>
        <dbReference type="Pfam" id="PF03668"/>
    </source>
</evidence>
<dbReference type="STRING" id="1795632.TH606_08690"/>
<gene>
    <name evidence="7" type="ORF">TH606_08690</name>
</gene>
<dbReference type="PANTHER" id="PTHR30448">
    <property type="entry name" value="RNASE ADAPTER PROTEIN RAPZ"/>
    <property type="match status" value="1"/>
</dbReference>
<dbReference type="GO" id="GO:0005524">
    <property type="term" value="F:ATP binding"/>
    <property type="evidence" value="ECO:0007669"/>
    <property type="project" value="UniProtKB-UniRule"/>
</dbReference>
<reference evidence="7 8" key="1">
    <citation type="submission" date="2016-02" db="EMBL/GenBank/DDBJ databases">
        <title>Draft genome sequence of Thermodesulfatator sp. S606.</title>
        <authorList>
            <person name="Lai Q."/>
            <person name="Cao J."/>
            <person name="Dupont S."/>
            <person name="Shao Z."/>
            <person name="Jebbar M."/>
            <person name="Alain K."/>
        </authorList>
    </citation>
    <scope>NUCLEOTIDE SEQUENCE [LARGE SCALE GENOMIC DNA]</scope>
    <source>
        <strain evidence="7 8">S606</strain>
    </source>
</reference>
<dbReference type="PANTHER" id="PTHR30448:SF0">
    <property type="entry name" value="RNASE ADAPTER PROTEIN RAPZ"/>
    <property type="match status" value="1"/>
</dbReference>
<organism evidence="7 8">
    <name type="scientific">Thermodesulfatator autotrophicus</name>
    <dbReference type="NCBI Taxonomy" id="1795632"/>
    <lineage>
        <taxon>Bacteria</taxon>
        <taxon>Pseudomonadati</taxon>
        <taxon>Thermodesulfobacteriota</taxon>
        <taxon>Thermodesulfobacteria</taxon>
        <taxon>Thermodesulfobacteriales</taxon>
        <taxon>Thermodesulfatatoraceae</taxon>
        <taxon>Thermodesulfatator</taxon>
    </lineage>
</organism>
<sequence length="296" mass="33920">MTANTKEKIQTVIITGLSGSGKSTALRAFEDLGFFGVDNLPVELLPAFLEIKSKHIQNNMPLRLALVMDVREEGFIKSHREVFQQVKKEGYHLEILFLEATDEILVSRFSQTRRPHPLAPKMPLLDALKLERQLLAEVKEVADVVIDTSNLNVHQLRREIKERFGPRHDLSSLLVHIISFGFKYGVPPEAHLLFDVRFLPNPYFEPSLRPHSGLEPMVRDYVINQDETKQFLALSEQYLRFLIPQYEREGKTYLVVAIGCTGGRHRSVAIAQEIGLMVKEWGWETIVSHRDLEKEA</sequence>
<keyword evidence="3 4" id="KW-0342">GTP-binding</keyword>
<dbReference type="RefSeq" id="WP_082863590.1">
    <property type="nucleotide sequence ID" value="NZ_LSFI01000041.1"/>
</dbReference>
<evidence type="ECO:0000256" key="1">
    <source>
        <dbReference type="ARBA" id="ARBA00022741"/>
    </source>
</evidence>
<proteinExistence type="inferred from homology"/>
<dbReference type="InterPro" id="IPR053931">
    <property type="entry name" value="RapZ_C"/>
</dbReference>
<protein>
    <submittedName>
        <fullName evidence="7">Uncharacterized protein</fullName>
    </submittedName>
</protein>
<accession>A0A177E596</accession>
<feature type="binding site" evidence="4">
    <location>
        <begin position="69"/>
        <end position="72"/>
    </location>
    <ligand>
        <name>GTP</name>
        <dbReference type="ChEBI" id="CHEBI:37565"/>
    </ligand>
</feature>
<dbReference type="Proteomes" id="UP000076964">
    <property type="component" value="Unassembled WGS sequence"/>
</dbReference>
<dbReference type="Pfam" id="PF22740">
    <property type="entry name" value="PapZ_C"/>
    <property type="match status" value="1"/>
</dbReference>
<evidence type="ECO:0000256" key="3">
    <source>
        <dbReference type="ARBA" id="ARBA00023134"/>
    </source>
</evidence>
<dbReference type="NCBIfam" id="NF003828">
    <property type="entry name" value="PRK05416.1"/>
    <property type="match status" value="1"/>
</dbReference>
<dbReference type="Gene3D" id="3.40.50.300">
    <property type="entry name" value="P-loop containing nucleotide triphosphate hydrolases"/>
    <property type="match status" value="1"/>
</dbReference>
<comment type="caution">
    <text evidence="7">The sequence shown here is derived from an EMBL/GenBank/DDBJ whole genome shotgun (WGS) entry which is preliminary data.</text>
</comment>
<dbReference type="InterPro" id="IPR027417">
    <property type="entry name" value="P-loop_NTPase"/>
</dbReference>
<evidence type="ECO:0000256" key="2">
    <source>
        <dbReference type="ARBA" id="ARBA00022840"/>
    </source>
</evidence>
<name>A0A177E596_9BACT</name>
<dbReference type="SUPFAM" id="SSF52540">
    <property type="entry name" value="P-loop containing nucleoside triphosphate hydrolases"/>
    <property type="match status" value="1"/>
</dbReference>
<feature type="domain" description="RapZ C-terminal" evidence="6">
    <location>
        <begin position="174"/>
        <end position="293"/>
    </location>
</feature>
<evidence type="ECO:0000313" key="8">
    <source>
        <dbReference type="Proteomes" id="UP000076964"/>
    </source>
</evidence>
<evidence type="ECO:0000256" key="4">
    <source>
        <dbReference type="HAMAP-Rule" id="MF_00636"/>
    </source>
</evidence>
<dbReference type="HAMAP" id="MF_00636">
    <property type="entry name" value="RapZ_like"/>
    <property type="match status" value="1"/>
</dbReference>
<dbReference type="InterPro" id="IPR053930">
    <property type="entry name" value="RapZ-like_N"/>
</dbReference>
<evidence type="ECO:0000259" key="6">
    <source>
        <dbReference type="Pfam" id="PF22740"/>
    </source>
</evidence>
<evidence type="ECO:0000313" key="7">
    <source>
        <dbReference type="EMBL" id="OAG27114.1"/>
    </source>
</evidence>
<dbReference type="PIRSF" id="PIRSF005052">
    <property type="entry name" value="P-loopkin"/>
    <property type="match status" value="1"/>
</dbReference>
<dbReference type="InterPro" id="IPR005337">
    <property type="entry name" value="RapZ-like"/>
</dbReference>
<dbReference type="EMBL" id="LSFI01000041">
    <property type="protein sequence ID" value="OAG27114.1"/>
    <property type="molecule type" value="Genomic_DNA"/>
</dbReference>
<keyword evidence="8" id="KW-1185">Reference proteome</keyword>